<evidence type="ECO:0000313" key="2">
    <source>
        <dbReference type="Proteomes" id="UP000290289"/>
    </source>
</evidence>
<reference evidence="1 2" key="1">
    <citation type="submission" date="2018-10" db="EMBL/GenBank/DDBJ databases">
        <title>A high-quality apple genome assembly.</title>
        <authorList>
            <person name="Hu J."/>
        </authorList>
    </citation>
    <scope>NUCLEOTIDE SEQUENCE [LARGE SCALE GENOMIC DNA]</scope>
    <source>
        <strain evidence="2">cv. HFTH1</strain>
        <tissue evidence="1">Young leaf</tissue>
    </source>
</reference>
<dbReference type="Proteomes" id="UP000290289">
    <property type="component" value="Chromosome 15"/>
</dbReference>
<protein>
    <submittedName>
        <fullName evidence="1">Uncharacterized protein</fullName>
    </submittedName>
</protein>
<keyword evidence="2" id="KW-1185">Reference proteome</keyword>
<comment type="caution">
    <text evidence="1">The sequence shown here is derived from an EMBL/GenBank/DDBJ whole genome shotgun (WGS) entry which is preliminary data.</text>
</comment>
<dbReference type="EMBL" id="RDQH01000341">
    <property type="protein sequence ID" value="RXH74474.1"/>
    <property type="molecule type" value="Genomic_DNA"/>
</dbReference>
<name>A0A498HWF2_MALDO</name>
<sequence length="88" mass="10008">MAFQLLPKGERESREKYDIVRFGSRPHSHGFVFENFLVGHPSWDGFVSGNSYENFLVGHPLWDCSRANSFNFGAPMEPEASELQKALC</sequence>
<evidence type="ECO:0000313" key="1">
    <source>
        <dbReference type="EMBL" id="RXH74474.1"/>
    </source>
</evidence>
<proteinExistence type="predicted"/>
<dbReference type="AlphaFoldDB" id="A0A498HWF2"/>
<organism evidence="1 2">
    <name type="scientific">Malus domestica</name>
    <name type="common">Apple</name>
    <name type="synonym">Pyrus malus</name>
    <dbReference type="NCBI Taxonomy" id="3750"/>
    <lineage>
        <taxon>Eukaryota</taxon>
        <taxon>Viridiplantae</taxon>
        <taxon>Streptophyta</taxon>
        <taxon>Embryophyta</taxon>
        <taxon>Tracheophyta</taxon>
        <taxon>Spermatophyta</taxon>
        <taxon>Magnoliopsida</taxon>
        <taxon>eudicotyledons</taxon>
        <taxon>Gunneridae</taxon>
        <taxon>Pentapetalae</taxon>
        <taxon>rosids</taxon>
        <taxon>fabids</taxon>
        <taxon>Rosales</taxon>
        <taxon>Rosaceae</taxon>
        <taxon>Amygdaloideae</taxon>
        <taxon>Maleae</taxon>
        <taxon>Malus</taxon>
    </lineage>
</organism>
<gene>
    <name evidence="1" type="ORF">DVH24_029195</name>
</gene>
<accession>A0A498HWF2</accession>